<sequence>MDRLQLQNHFLLFVSGEKDVHVRQPSRRHDYHAAKWWIEYHTRRNVIGVLLNRHRVGTASMSISVVFDVGTWPARCSSIAHHRPLGHFREKPKELCDGGRAVVVVVVVRAIMVMVIVLMRLSFIGGKGQVKNRTV</sequence>
<protein>
    <submittedName>
        <fullName evidence="2">Uncharacterized protein</fullName>
    </submittedName>
</protein>
<dbReference type="AlphaFoldDB" id="A0A8H5CLM6"/>
<keyword evidence="3" id="KW-1185">Reference proteome</keyword>
<evidence type="ECO:0000313" key="3">
    <source>
        <dbReference type="Proteomes" id="UP000559256"/>
    </source>
</evidence>
<evidence type="ECO:0000313" key="2">
    <source>
        <dbReference type="EMBL" id="KAF5342937.1"/>
    </source>
</evidence>
<reference evidence="2 3" key="1">
    <citation type="journal article" date="2020" name="ISME J.">
        <title>Uncovering the hidden diversity of litter-decomposition mechanisms in mushroom-forming fungi.</title>
        <authorList>
            <person name="Floudas D."/>
            <person name="Bentzer J."/>
            <person name="Ahren D."/>
            <person name="Johansson T."/>
            <person name="Persson P."/>
            <person name="Tunlid A."/>
        </authorList>
    </citation>
    <scope>NUCLEOTIDE SEQUENCE [LARGE SCALE GENOMIC DNA]</scope>
    <source>
        <strain evidence="2 3">CBS 291.85</strain>
    </source>
</reference>
<dbReference type="Proteomes" id="UP000559256">
    <property type="component" value="Unassembled WGS sequence"/>
</dbReference>
<evidence type="ECO:0000256" key="1">
    <source>
        <dbReference type="SAM" id="Phobius"/>
    </source>
</evidence>
<accession>A0A8H5CLM6</accession>
<keyword evidence="1" id="KW-0472">Membrane</keyword>
<keyword evidence="1" id="KW-0812">Transmembrane</keyword>
<feature type="transmembrane region" description="Helical" evidence="1">
    <location>
        <begin position="101"/>
        <end position="123"/>
    </location>
</feature>
<name>A0A8H5CLM6_9AGAR</name>
<proteinExistence type="predicted"/>
<comment type="caution">
    <text evidence="2">The sequence shown here is derived from an EMBL/GenBank/DDBJ whole genome shotgun (WGS) entry which is preliminary data.</text>
</comment>
<keyword evidence="1" id="KW-1133">Transmembrane helix</keyword>
<gene>
    <name evidence="2" type="ORF">D9758_014972</name>
</gene>
<organism evidence="2 3">
    <name type="scientific">Tetrapyrgos nigripes</name>
    <dbReference type="NCBI Taxonomy" id="182062"/>
    <lineage>
        <taxon>Eukaryota</taxon>
        <taxon>Fungi</taxon>
        <taxon>Dikarya</taxon>
        <taxon>Basidiomycota</taxon>
        <taxon>Agaricomycotina</taxon>
        <taxon>Agaricomycetes</taxon>
        <taxon>Agaricomycetidae</taxon>
        <taxon>Agaricales</taxon>
        <taxon>Marasmiineae</taxon>
        <taxon>Marasmiaceae</taxon>
        <taxon>Tetrapyrgos</taxon>
    </lineage>
</organism>
<dbReference type="EMBL" id="JAACJM010000152">
    <property type="protein sequence ID" value="KAF5342937.1"/>
    <property type="molecule type" value="Genomic_DNA"/>
</dbReference>